<evidence type="ECO:0000313" key="1">
    <source>
        <dbReference type="EMBL" id="KAH7908219.1"/>
    </source>
</evidence>
<keyword evidence="2" id="KW-1185">Reference proteome</keyword>
<accession>A0ACB8A4Q0</accession>
<keyword evidence="1" id="KW-0378">Hydrolase</keyword>
<proteinExistence type="predicted"/>
<gene>
    <name evidence="1" type="ORF">BJ138DRAFT_1103687</name>
</gene>
<organism evidence="1 2">
    <name type="scientific">Hygrophoropsis aurantiaca</name>
    <dbReference type="NCBI Taxonomy" id="72124"/>
    <lineage>
        <taxon>Eukaryota</taxon>
        <taxon>Fungi</taxon>
        <taxon>Dikarya</taxon>
        <taxon>Basidiomycota</taxon>
        <taxon>Agaricomycotina</taxon>
        <taxon>Agaricomycetes</taxon>
        <taxon>Agaricomycetidae</taxon>
        <taxon>Boletales</taxon>
        <taxon>Coniophorineae</taxon>
        <taxon>Hygrophoropsidaceae</taxon>
        <taxon>Hygrophoropsis</taxon>
    </lineage>
</organism>
<dbReference type="EMBL" id="MU267837">
    <property type="protein sequence ID" value="KAH7908219.1"/>
    <property type="molecule type" value="Genomic_DNA"/>
</dbReference>
<protein>
    <submittedName>
        <fullName evidence="1">Family 3 glycoside hydrolase</fullName>
    </submittedName>
</protein>
<name>A0ACB8A4Q0_9AGAM</name>
<comment type="caution">
    <text evidence="1">The sequence shown here is derived from an EMBL/GenBank/DDBJ whole genome shotgun (WGS) entry which is preliminary data.</text>
</comment>
<sequence>MRSHKLLSLLLLLPFVAGDSANSSVTGTSSGSVTTTSSMSTFASSGSPSSGTTSTMTSITSSASTITSSTSASSGSAFTSIATLATETGPLTLPISEYPFAPWPTPSLAPDPPIYPATDPLNPPPVSADPQIVPDFGPAWAAARAKAEALIANLTVSDKVNITTGINGPCVSNIGPAGNFPGLCLQDSPLGVRETDFVTSFPAGITTASTWNRALMRTRGLYMGQEFKGKGANIALGPMMNMGRVPQSGRNWEGFGADPFLSGEAAHETVLGMQAGGVQATAKHFMNNEQEWKRTMESSNVDDRTEHEIYFQPFMRAVMGGVSSVMCSYNLINDTYACNNNKTLTDMMKREIGFQGFIQSDWGATMTTLSAAVGLDMALAPGQTYFGEDLVEYVMNNTISTERLDDMATRIVTSWFFLHQDEDYPPVSFNVNDPLDPATNFHINVQSDHYKIVREIGAAGTVLLKNERGALPLDKPRSLVLVGSDAAPPTSGPNEYVDQGGDPTGILAMGWGSGTDNFTYMISPYEAIQARAREDQTSVFWNFNDWDLDAAGNDVIGMDVAIVFVNSDSGEGYITVDGNAGDRQNLTAWHQGDDLILAVAAQNNNTIVVTNSVGPLILEPWVEHPNVTAIVWASLGGNEAGNAIMDILYGNWNPSGKLPYTIAKNATDYPAQLVLGGTDADILSINYTEGLMIDYRWFDAMNITPRYEFGFGLSYTTFEYSDLAISEVAPLDYAETDLINNWENGGASPIAEGSSTALWLHMPAYQVTFNVKNTGSVYGGEIPQLYLHHPASAMEPPSILKGFTNIELSPGETGKASITLSRYDVSIWDVVRQGWARPEGTIAFSVGVSSRDFRLNGTIPQ</sequence>
<reference evidence="1" key="1">
    <citation type="journal article" date="2021" name="New Phytol.">
        <title>Evolutionary innovations through gain and loss of genes in the ectomycorrhizal Boletales.</title>
        <authorList>
            <person name="Wu G."/>
            <person name="Miyauchi S."/>
            <person name="Morin E."/>
            <person name="Kuo A."/>
            <person name="Drula E."/>
            <person name="Varga T."/>
            <person name="Kohler A."/>
            <person name="Feng B."/>
            <person name="Cao Y."/>
            <person name="Lipzen A."/>
            <person name="Daum C."/>
            <person name="Hundley H."/>
            <person name="Pangilinan J."/>
            <person name="Johnson J."/>
            <person name="Barry K."/>
            <person name="LaButti K."/>
            <person name="Ng V."/>
            <person name="Ahrendt S."/>
            <person name="Min B."/>
            <person name="Choi I.G."/>
            <person name="Park H."/>
            <person name="Plett J.M."/>
            <person name="Magnuson J."/>
            <person name="Spatafora J.W."/>
            <person name="Nagy L.G."/>
            <person name="Henrissat B."/>
            <person name="Grigoriev I.V."/>
            <person name="Yang Z.L."/>
            <person name="Xu J."/>
            <person name="Martin F.M."/>
        </authorList>
    </citation>
    <scope>NUCLEOTIDE SEQUENCE</scope>
    <source>
        <strain evidence="1">ATCC 28755</strain>
    </source>
</reference>
<evidence type="ECO:0000313" key="2">
    <source>
        <dbReference type="Proteomes" id="UP000790377"/>
    </source>
</evidence>
<dbReference type="Proteomes" id="UP000790377">
    <property type="component" value="Unassembled WGS sequence"/>
</dbReference>